<evidence type="ECO:0000313" key="2">
    <source>
        <dbReference type="EMBL" id="STD18081.1"/>
    </source>
</evidence>
<feature type="chain" id="PRO_5016812815" evidence="1">
    <location>
        <begin position="22"/>
        <end position="48"/>
    </location>
</feature>
<dbReference type="AlphaFoldDB" id="A0A376F4K3"/>
<evidence type="ECO:0000313" key="3">
    <source>
        <dbReference type="Proteomes" id="UP000255163"/>
    </source>
</evidence>
<feature type="signal peptide" evidence="1">
    <location>
        <begin position="1"/>
        <end position="21"/>
    </location>
</feature>
<reference evidence="2 3" key="1">
    <citation type="submission" date="2018-06" db="EMBL/GenBank/DDBJ databases">
        <authorList>
            <consortium name="Pathogen Informatics"/>
            <person name="Doyle S."/>
        </authorList>
    </citation>
    <scope>NUCLEOTIDE SEQUENCE [LARGE SCALE GENOMIC DNA]</scope>
    <source>
        <strain evidence="2 3">NCTC12123</strain>
    </source>
</reference>
<accession>A0A376F4K3</accession>
<name>A0A376F4K3_ENTAS</name>
<dbReference type="Proteomes" id="UP000255163">
    <property type="component" value="Unassembled WGS sequence"/>
</dbReference>
<evidence type="ECO:0000256" key="1">
    <source>
        <dbReference type="SAM" id="SignalP"/>
    </source>
</evidence>
<sequence>MKWMKAVACTALLALSGPAFCDEGQTESPGTMLLVFHSIRLFLPSGIG</sequence>
<gene>
    <name evidence="2" type="ORF">NCTC12123_00243</name>
</gene>
<proteinExistence type="predicted"/>
<dbReference type="EMBL" id="UFYI01000007">
    <property type="protein sequence ID" value="STD18081.1"/>
    <property type="molecule type" value="Genomic_DNA"/>
</dbReference>
<keyword evidence="1" id="KW-0732">Signal</keyword>
<protein>
    <submittedName>
        <fullName evidence="2">Uncharacterized protein</fullName>
    </submittedName>
</protein>
<organism evidence="2 3">
    <name type="scientific">Enterobacter asburiae</name>
    <dbReference type="NCBI Taxonomy" id="61645"/>
    <lineage>
        <taxon>Bacteria</taxon>
        <taxon>Pseudomonadati</taxon>
        <taxon>Pseudomonadota</taxon>
        <taxon>Gammaproteobacteria</taxon>
        <taxon>Enterobacterales</taxon>
        <taxon>Enterobacteriaceae</taxon>
        <taxon>Enterobacter</taxon>
        <taxon>Enterobacter cloacae complex</taxon>
    </lineage>
</organism>